<dbReference type="GO" id="GO:0005543">
    <property type="term" value="F:phospholipid binding"/>
    <property type="evidence" value="ECO:0007669"/>
    <property type="project" value="TreeGrafter"/>
</dbReference>
<evidence type="ECO:0000256" key="9">
    <source>
        <dbReference type="ARBA" id="ARBA00023098"/>
    </source>
</evidence>
<evidence type="ECO:0000313" key="13">
    <source>
        <dbReference type="Proteomes" id="UP001157439"/>
    </source>
</evidence>
<comment type="similarity">
    <text evidence="2 11">Belongs to the LpxB family.</text>
</comment>
<keyword evidence="8 11" id="KW-0808">Transferase</keyword>
<protein>
    <recommendedName>
        <fullName evidence="4 11">Lipid-A-disaccharide synthase</fullName>
        <ecNumber evidence="3 11">2.4.1.182</ecNumber>
    </recommendedName>
</protein>
<dbReference type="EC" id="2.4.1.182" evidence="3 11"/>
<keyword evidence="7 11" id="KW-0328">Glycosyltransferase</keyword>
<evidence type="ECO:0000256" key="6">
    <source>
        <dbReference type="ARBA" id="ARBA00022556"/>
    </source>
</evidence>
<reference evidence="12 13" key="1">
    <citation type="journal article" date="2014" name="Int. J. Syst. Evol. Microbiol.">
        <title>Complete genome sequence of Corynebacterium casei LMG S-19264T (=DSM 44701T), isolated from a smear-ripened cheese.</title>
        <authorList>
            <consortium name="US DOE Joint Genome Institute (JGI-PGF)"/>
            <person name="Walter F."/>
            <person name="Albersmeier A."/>
            <person name="Kalinowski J."/>
            <person name="Ruckert C."/>
        </authorList>
    </citation>
    <scope>NUCLEOTIDE SEQUENCE [LARGE SCALE GENOMIC DNA]</scope>
    <source>
        <strain evidence="12 13">NBRC 112785</strain>
    </source>
</reference>
<dbReference type="Gene3D" id="3.40.50.2000">
    <property type="entry name" value="Glycogen Phosphorylase B"/>
    <property type="match status" value="1"/>
</dbReference>
<keyword evidence="9 11" id="KW-0443">Lipid metabolism</keyword>
<accession>A0AA37WVL3</accession>
<dbReference type="HAMAP" id="MF_00392">
    <property type="entry name" value="LpxB"/>
    <property type="match status" value="1"/>
</dbReference>
<keyword evidence="5 11" id="KW-0444">Lipid biosynthesis</keyword>
<dbReference type="EMBL" id="BSPO01000002">
    <property type="protein sequence ID" value="GLS82713.1"/>
    <property type="molecule type" value="Genomic_DNA"/>
</dbReference>
<dbReference type="PANTHER" id="PTHR30372">
    <property type="entry name" value="LIPID-A-DISACCHARIDE SYNTHASE"/>
    <property type="match status" value="1"/>
</dbReference>
<comment type="pathway">
    <text evidence="11">Bacterial outer membrane biogenesis; LPS lipid A biosynthesis.</text>
</comment>
<dbReference type="NCBIfam" id="TIGR00215">
    <property type="entry name" value="lpxB"/>
    <property type="match status" value="1"/>
</dbReference>
<keyword evidence="13" id="KW-1185">Reference proteome</keyword>
<evidence type="ECO:0000256" key="10">
    <source>
        <dbReference type="ARBA" id="ARBA00048975"/>
    </source>
</evidence>
<dbReference type="InterPro" id="IPR003835">
    <property type="entry name" value="Glyco_trans_19"/>
</dbReference>
<evidence type="ECO:0000256" key="1">
    <source>
        <dbReference type="ARBA" id="ARBA00002056"/>
    </source>
</evidence>
<evidence type="ECO:0000256" key="5">
    <source>
        <dbReference type="ARBA" id="ARBA00022516"/>
    </source>
</evidence>
<evidence type="ECO:0000256" key="2">
    <source>
        <dbReference type="ARBA" id="ARBA00007868"/>
    </source>
</evidence>
<evidence type="ECO:0000256" key="8">
    <source>
        <dbReference type="ARBA" id="ARBA00022679"/>
    </source>
</evidence>
<comment type="function">
    <text evidence="1 11">Condensation of UDP-2,3-diacylglucosamine and 2,3-diacylglucosamine-1-phosphate to form lipid A disaccharide, a precursor of lipid A, a phosphorylated glycolipid that anchors the lipopolysaccharide to the outer membrane of the cell.</text>
</comment>
<dbReference type="GO" id="GO:0008915">
    <property type="term" value="F:lipid-A-disaccharide synthase activity"/>
    <property type="evidence" value="ECO:0007669"/>
    <property type="project" value="UniProtKB-UniRule"/>
</dbReference>
<dbReference type="AlphaFoldDB" id="A0AA37WVL3"/>
<name>A0AA37WVL3_9GAMM</name>
<organism evidence="12 13">
    <name type="scientific">Paraferrimonas haliotis</name>
    <dbReference type="NCBI Taxonomy" id="2013866"/>
    <lineage>
        <taxon>Bacteria</taxon>
        <taxon>Pseudomonadati</taxon>
        <taxon>Pseudomonadota</taxon>
        <taxon>Gammaproteobacteria</taxon>
        <taxon>Alteromonadales</taxon>
        <taxon>Ferrimonadaceae</taxon>
        <taxon>Paraferrimonas</taxon>
    </lineage>
</organism>
<dbReference type="PANTHER" id="PTHR30372:SF4">
    <property type="entry name" value="LIPID-A-DISACCHARIDE SYNTHASE, MITOCHONDRIAL-RELATED"/>
    <property type="match status" value="1"/>
</dbReference>
<sequence>MTSNSPLTFALVAGETSGDILGEGLIKSIKARHPTARFVGIGGPRMQAQGLDSWFAMEELSVMGLVEVLARLPRLLSIKRQLVSKVINAKVDAFIGIDAPDFNLRVEASLKQAGVTTVQYVSPSVWAWRPKRIFKIAKATHLVLSLLPFEKSFYDKHQVPCTFVGHTLADDIAVEHDKSQACQSLGLDPNKPVLAIMPGSRGSELKLLAEPFLITAQRLLQRHPDVQLVTPVVNDARREQLLTIKADVAPDLPLTLVDGQSRTVMAASDVILLASGTAALEAMLFKKPMVVGYKVNPITYRIAKPLMQTDRYSLPNLLSSNRDIVRELIQDDCTPENLFNAVSELLSGDNQEIIEHFTELHLSMRLNASEKAAEAVLNLIEQGTS</sequence>
<evidence type="ECO:0000256" key="7">
    <source>
        <dbReference type="ARBA" id="ARBA00022676"/>
    </source>
</evidence>
<evidence type="ECO:0000313" key="12">
    <source>
        <dbReference type="EMBL" id="GLS82713.1"/>
    </source>
</evidence>
<comment type="caution">
    <text evidence="12">The sequence shown here is derived from an EMBL/GenBank/DDBJ whole genome shotgun (WGS) entry which is preliminary data.</text>
</comment>
<dbReference type="RefSeq" id="WP_095498868.1">
    <property type="nucleotide sequence ID" value="NZ_BSPO01000002.1"/>
</dbReference>
<dbReference type="Proteomes" id="UP001157439">
    <property type="component" value="Unassembled WGS sequence"/>
</dbReference>
<dbReference type="GO" id="GO:0016020">
    <property type="term" value="C:membrane"/>
    <property type="evidence" value="ECO:0007669"/>
    <property type="project" value="GOC"/>
</dbReference>
<evidence type="ECO:0000256" key="11">
    <source>
        <dbReference type="HAMAP-Rule" id="MF_00392"/>
    </source>
</evidence>
<evidence type="ECO:0000256" key="3">
    <source>
        <dbReference type="ARBA" id="ARBA00012687"/>
    </source>
</evidence>
<dbReference type="GO" id="GO:0009245">
    <property type="term" value="P:lipid A biosynthetic process"/>
    <property type="evidence" value="ECO:0007669"/>
    <property type="project" value="UniProtKB-UniRule"/>
</dbReference>
<keyword evidence="6 11" id="KW-0441">Lipid A biosynthesis</keyword>
<evidence type="ECO:0000256" key="4">
    <source>
        <dbReference type="ARBA" id="ARBA00020902"/>
    </source>
</evidence>
<gene>
    <name evidence="11 12" type="primary">lpxB</name>
    <name evidence="12" type="ORF">GCM10007894_06900</name>
</gene>
<dbReference type="Pfam" id="PF02684">
    <property type="entry name" value="LpxB"/>
    <property type="match status" value="1"/>
</dbReference>
<comment type="catalytic activity">
    <reaction evidence="10 11">
        <text>a lipid X + a UDP-2-N,3-O-bis[(3R)-3-hydroxyacyl]-alpha-D-glucosamine = a lipid A disaccharide + UDP + H(+)</text>
        <dbReference type="Rhea" id="RHEA:67828"/>
        <dbReference type="ChEBI" id="CHEBI:15378"/>
        <dbReference type="ChEBI" id="CHEBI:58223"/>
        <dbReference type="ChEBI" id="CHEBI:137748"/>
        <dbReference type="ChEBI" id="CHEBI:176338"/>
        <dbReference type="ChEBI" id="CHEBI:176343"/>
        <dbReference type="EC" id="2.4.1.182"/>
    </reaction>
</comment>
<proteinExistence type="inferred from homology"/>
<dbReference type="SUPFAM" id="SSF53756">
    <property type="entry name" value="UDP-Glycosyltransferase/glycogen phosphorylase"/>
    <property type="match status" value="1"/>
</dbReference>